<dbReference type="RefSeq" id="WP_219750773.1">
    <property type="nucleotide sequence ID" value="NZ_JAHXZN010000017.1"/>
</dbReference>
<name>A0ABS7BUH2_9SPHN</name>
<keyword evidence="2" id="KW-1133">Transmembrane helix</keyword>
<gene>
    <name evidence="3" type="ORF">KZ820_21115</name>
</gene>
<keyword evidence="4" id="KW-1185">Reference proteome</keyword>
<evidence type="ECO:0000256" key="1">
    <source>
        <dbReference type="SAM" id="MobiDB-lite"/>
    </source>
</evidence>
<proteinExistence type="predicted"/>
<evidence type="ECO:0000256" key="2">
    <source>
        <dbReference type="SAM" id="Phobius"/>
    </source>
</evidence>
<feature type="region of interest" description="Disordered" evidence="1">
    <location>
        <begin position="19"/>
        <end position="50"/>
    </location>
</feature>
<comment type="caution">
    <text evidence="3">The sequence shown here is derived from an EMBL/GenBank/DDBJ whole genome shotgun (WGS) entry which is preliminary data.</text>
</comment>
<dbReference type="EMBL" id="JAHXZN010000017">
    <property type="protein sequence ID" value="MBW6533250.1"/>
    <property type="molecule type" value="Genomic_DNA"/>
</dbReference>
<accession>A0ABS7BUH2</accession>
<feature type="transmembrane region" description="Helical" evidence="2">
    <location>
        <begin position="149"/>
        <end position="166"/>
    </location>
</feature>
<sequence length="192" mass="21137">MERPAKTLSPALADPATIPGWGVDADARNDPTYPIRDQSHDHGLTRRWDRPPVQQPDVEILQSIEHVRQPAVVGTSVPPRGVSGALRRLAFRWSESNWLHWLILLGADRVDVVEGVMEDLSRGTLPNVPAEMGLGAAWRHDRERLVTRWALAAGTVAVGAAIAANVRRERLAARRTVLLPARSHEEGSGTRI</sequence>
<reference evidence="3 4" key="1">
    <citation type="submission" date="2021-07" db="EMBL/GenBank/DDBJ databases">
        <title>Sphingomonas sp.</title>
        <authorList>
            <person name="Feng G."/>
            <person name="Li J."/>
            <person name="Pan M."/>
        </authorList>
    </citation>
    <scope>NUCLEOTIDE SEQUENCE [LARGE SCALE GENOMIC DNA]</scope>
    <source>
        <strain evidence="3 4">RRHST34</strain>
    </source>
</reference>
<protein>
    <submittedName>
        <fullName evidence="3">Uncharacterized protein</fullName>
    </submittedName>
</protein>
<keyword evidence="2" id="KW-0812">Transmembrane</keyword>
<evidence type="ECO:0000313" key="3">
    <source>
        <dbReference type="EMBL" id="MBW6533250.1"/>
    </source>
</evidence>
<dbReference type="Proteomes" id="UP000759103">
    <property type="component" value="Unassembled WGS sequence"/>
</dbReference>
<organism evidence="3 4">
    <name type="scientific">Sphingomonas citri</name>
    <dbReference type="NCBI Taxonomy" id="2862499"/>
    <lineage>
        <taxon>Bacteria</taxon>
        <taxon>Pseudomonadati</taxon>
        <taxon>Pseudomonadota</taxon>
        <taxon>Alphaproteobacteria</taxon>
        <taxon>Sphingomonadales</taxon>
        <taxon>Sphingomonadaceae</taxon>
        <taxon>Sphingomonas</taxon>
    </lineage>
</organism>
<keyword evidence="2" id="KW-0472">Membrane</keyword>
<evidence type="ECO:0000313" key="4">
    <source>
        <dbReference type="Proteomes" id="UP000759103"/>
    </source>
</evidence>
<feature type="compositionally biased region" description="Basic and acidic residues" evidence="1">
    <location>
        <begin position="37"/>
        <end position="50"/>
    </location>
</feature>